<protein>
    <recommendedName>
        <fullName evidence="1">BTB domain-containing protein</fullName>
    </recommendedName>
</protein>
<feature type="domain" description="BTB" evidence="1">
    <location>
        <begin position="86"/>
        <end position="156"/>
    </location>
</feature>
<organism evidence="2 3">
    <name type="scientific">Pleurotus ostreatus</name>
    <name type="common">Oyster mushroom</name>
    <name type="synonym">White-rot fungus</name>
    <dbReference type="NCBI Taxonomy" id="5322"/>
    <lineage>
        <taxon>Eukaryota</taxon>
        <taxon>Fungi</taxon>
        <taxon>Dikarya</taxon>
        <taxon>Basidiomycota</taxon>
        <taxon>Agaricomycotina</taxon>
        <taxon>Agaricomycetes</taxon>
        <taxon>Agaricomycetidae</taxon>
        <taxon>Agaricales</taxon>
        <taxon>Pleurotineae</taxon>
        <taxon>Pleurotaceae</taxon>
        <taxon>Pleurotus</taxon>
    </lineage>
</organism>
<dbReference type="PROSITE" id="PS50097">
    <property type="entry name" value="BTB"/>
    <property type="match status" value="1"/>
</dbReference>
<dbReference type="EMBL" id="JACETU010000008">
    <property type="protein sequence ID" value="KAF7422471.1"/>
    <property type="molecule type" value="Genomic_DNA"/>
</dbReference>
<gene>
    <name evidence="2" type="ORF">PC9H_010627</name>
</gene>
<dbReference type="InterPro" id="IPR000210">
    <property type="entry name" value="BTB/POZ_dom"/>
</dbReference>
<dbReference type="OrthoDB" id="3157337at2759"/>
<proteinExistence type="predicted"/>
<reference evidence="2" key="1">
    <citation type="submission" date="2019-07" db="EMBL/GenBank/DDBJ databases">
        <authorList>
            <person name="Palmer J.M."/>
        </authorList>
    </citation>
    <scope>NUCLEOTIDE SEQUENCE</scope>
    <source>
        <strain evidence="2">PC9</strain>
    </source>
</reference>
<dbReference type="GeneID" id="59380445"/>
<evidence type="ECO:0000313" key="3">
    <source>
        <dbReference type="Proteomes" id="UP000623687"/>
    </source>
</evidence>
<accession>A0A8H7DM58</accession>
<dbReference type="InterPro" id="IPR011333">
    <property type="entry name" value="SKP1/BTB/POZ_sf"/>
</dbReference>
<dbReference type="RefSeq" id="XP_036627503.1">
    <property type="nucleotide sequence ID" value="XM_036780120.1"/>
</dbReference>
<name>A0A8H7DM58_PLEOS</name>
<dbReference type="VEuPathDB" id="FungiDB:PC9H_010627"/>
<sequence>MMARGMSFTDIVSKPLRLLLKIIVNYRGPRIDNISYSVPSKQVGAIPHIEQEAPIIPLLYPPPSNATAFDEDYYKSDGNTDGFCLFKVENALFRVHRFVLARDTSAFESMFKMPAPRPKLGDNKNICDVPVALTDTAEQFRDLLWALYALPNDLHPLEANSDREGVSSALPMNRLLNIAEMAHKYGFVSFESWALSHIYRQCLEVSGPLHTGSSSLCARISDTALRTGHHGLSELSMDILARRLLDFSSPIDFYLPPILAIAEKHGLRRLKGMALYRHIIISERRRKPLSNSNPLLGLDSSKTPPHVHKCIEDTLGLDRTSYLSAYHSLVNVWEHIRSNAPPLENSGCDNHGECLTCWQEVWTQAAQAAEATQPGSADVLNRIQAMNKILRRSLWIHTSIPLTCALAALESCVNLRDRLIGNLPQLFDEL</sequence>
<dbReference type="Gene3D" id="3.30.710.10">
    <property type="entry name" value="Potassium Channel Kv1.1, Chain A"/>
    <property type="match status" value="1"/>
</dbReference>
<evidence type="ECO:0000313" key="2">
    <source>
        <dbReference type="EMBL" id="KAF7422471.1"/>
    </source>
</evidence>
<evidence type="ECO:0000259" key="1">
    <source>
        <dbReference type="PROSITE" id="PS50097"/>
    </source>
</evidence>
<comment type="caution">
    <text evidence="2">The sequence shown here is derived from an EMBL/GenBank/DDBJ whole genome shotgun (WGS) entry which is preliminary data.</text>
</comment>
<keyword evidence="3" id="KW-1185">Reference proteome</keyword>
<dbReference type="AlphaFoldDB" id="A0A8H7DM58"/>
<dbReference type="Proteomes" id="UP000623687">
    <property type="component" value="Unassembled WGS sequence"/>
</dbReference>